<gene>
    <name evidence="2" type="ORF">Tco025E_01396</name>
</gene>
<proteinExistence type="predicted"/>
<dbReference type="Proteomes" id="UP000284403">
    <property type="component" value="Unassembled WGS sequence"/>
</dbReference>
<reference evidence="2 3" key="1">
    <citation type="journal article" date="2018" name="BMC Genomics">
        <title>Genomic comparison of Trypanosoma conorhini and Trypanosoma rangeli to Trypanosoma cruzi strains of high and low virulence.</title>
        <authorList>
            <person name="Bradwell K.R."/>
            <person name="Koparde V.N."/>
            <person name="Matveyev A.V."/>
            <person name="Serrano M.G."/>
            <person name="Alves J.M."/>
            <person name="Parikh H."/>
            <person name="Huang B."/>
            <person name="Lee V."/>
            <person name="Espinosa-Alvarez O."/>
            <person name="Ortiz P.A."/>
            <person name="Costa-Martins A.G."/>
            <person name="Teixeira M.M."/>
            <person name="Buck G.A."/>
        </authorList>
    </citation>
    <scope>NUCLEOTIDE SEQUENCE [LARGE SCALE GENOMIC DNA]</scope>
    <source>
        <strain evidence="2 3">025E</strain>
    </source>
</reference>
<dbReference type="RefSeq" id="XP_029231479.1">
    <property type="nucleotide sequence ID" value="XM_029368334.1"/>
</dbReference>
<organism evidence="2 3">
    <name type="scientific">Trypanosoma conorhini</name>
    <dbReference type="NCBI Taxonomy" id="83891"/>
    <lineage>
        <taxon>Eukaryota</taxon>
        <taxon>Discoba</taxon>
        <taxon>Euglenozoa</taxon>
        <taxon>Kinetoplastea</taxon>
        <taxon>Metakinetoplastina</taxon>
        <taxon>Trypanosomatida</taxon>
        <taxon>Trypanosomatidae</taxon>
        <taxon>Trypanosoma</taxon>
    </lineage>
</organism>
<dbReference type="AlphaFoldDB" id="A0A3R7PJJ6"/>
<sequence length="787" mass="83657">MGGGKADVAPVPPPLRGMMLFVTQTLAEALALASGARDASVSGARGAQRQARPPPLCPSEERLFKAFQHEFASCQGKPHHSLLRPPPQGHSGAAPAVCLQRQSNASALERGCYLLDLDHVYTAPATLFTEAHQWWKDNTRELRMRKKTSILRRPVLLMIVLSPPETAAPREPGNMFPSLVLASADTVKGGEEELLARVCGFPPDATFGVSLSRLRELASDDTTKSLATEGREWNWLITHHQSRGVSCDWCNATLISSDFLTHSIFFLEWCVPEDFAWSPGPTPAEGWGSDVLGKLLRGISEQLFPAGGADSGELPSKRHRAENNEAFLDLVPTARLEIGSSTQLLEEAKREVDVRFVEASRGAVSLPPHERVVRNLLGQLNMIEEVYFSSSPPVCGVSVVKAADADPPPLPAAPTGRVAQLLRRWEEMHGGRGGRPLSSPDLLRHQARSGGPAVGVSREDAGTPFLELLQKRCMSGGPQSSAPFLLTWDGERLLEAPRVAETTLREPPEGMVELADVAELLATLNASSAEHLSRVTAGECGLGCQLPRGPLKDILEDSVAAYISSAAVTAPSVVGDVACAHDVAEPSRERDDGRLSPPPTALLEALGDVVLNFAYGVGGGADAHDSPIHDALRDMLAHVSHIAPNAPASAGSGRPSSPIRGSGESNTAVHAACLAPTAALRGMGAAQTAVKHAAAGLTEVDAKSRGVRWLRHLAFLFAHAAAPAAATGPIPLPAPKELPSIEVEQARRVVRGLEAHLFFLDAALCAVDGAIARRWEDVHEALEKGST</sequence>
<dbReference type="OrthoDB" id="241525at2759"/>
<feature type="compositionally biased region" description="Low complexity" evidence="1">
    <location>
        <begin position="644"/>
        <end position="663"/>
    </location>
</feature>
<evidence type="ECO:0000256" key="1">
    <source>
        <dbReference type="SAM" id="MobiDB-lite"/>
    </source>
</evidence>
<feature type="region of interest" description="Disordered" evidence="1">
    <location>
        <begin position="644"/>
        <end position="664"/>
    </location>
</feature>
<dbReference type="GeneID" id="40315007"/>
<evidence type="ECO:0000313" key="3">
    <source>
        <dbReference type="Proteomes" id="UP000284403"/>
    </source>
</evidence>
<accession>A0A3R7PJJ6</accession>
<comment type="caution">
    <text evidence="2">The sequence shown here is derived from an EMBL/GenBank/DDBJ whole genome shotgun (WGS) entry which is preliminary data.</text>
</comment>
<evidence type="ECO:0000313" key="2">
    <source>
        <dbReference type="EMBL" id="RNF26273.1"/>
    </source>
</evidence>
<keyword evidence="3" id="KW-1185">Reference proteome</keyword>
<feature type="region of interest" description="Disordered" evidence="1">
    <location>
        <begin position="429"/>
        <end position="457"/>
    </location>
</feature>
<name>A0A3R7PJJ6_9TRYP</name>
<protein>
    <submittedName>
        <fullName evidence="2">Uncharacterized protein</fullName>
    </submittedName>
</protein>
<dbReference type="EMBL" id="MKKU01000049">
    <property type="protein sequence ID" value="RNF26273.1"/>
    <property type="molecule type" value="Genomic_DNA"/>
</dbReference>